<accession>A0AAJ6P770</accession>
<keyword evidence="4" id="KW-0808">Transferase</keyword>
<dbReference type="SUPFAM" id="SSF55785">
    <property type="entry name" value="PYP-like sensor domain (PAS domain)"/>
    <property type="match status" value="1"/>
</dbReference>
<dbReference type="GO" id="GO:0000155">
    <property type="term" value="F:phosphorelay sensor kinase activity"/>
    <property type="evidence" value="ECO:0007669"/>
    <property type="project" value="InterPro"/>
</dbReference>
<feature type="domain" description="Histidine kinase" evidence="8">
    <location>
        <begin position="1676"/>
        <end position="1932"/>
    </location>
</feature>
<dbReference type="SMART" id="SM00387">
    <property type="entry name" value="HATPase_c"/>
    <property type="match status" value="1"/>
</dbReference>
<dbReference type="InterPro" id="IPR013767">
    <property type="entry name" value="PAS_fold"/>
</dbReference>
<dbReference type="PANTHER" id="PTHR43642">
    <property type="entry name" value="HYBRID SIGNAL TRANSDUCTION HISTIDINE KINASE G"/>
    <property type="match status" value="1"/>
</dbReference>
<dbReference type="InterPro" id="IPR004358">
    <property type="entry name" value="Sig_transdc_His_kin-like_C"/>
</dbReference>
<dbReference type="InterPro" id="IPR036890">
    <property type="entry name" value="HATPase_C_sf"/>
</dbReference>
<dbReference type="CDD" id="cd14014">
    <property type="entry name" value="STKc_PknB_like"/>
    <property type="match status" value="1"/>
</dbReference>
<keyword evidence="5" id="KW-0902">Two-component regulatory system</keyword>
<dbReference type="InterPro" id="IPR029016">
    <property type="entry name" value="GAF-like_dom_sf"/>
</dbReference>
<evidence type="ECO:0000256" key="1">
    <source>
        <dbReference type="ARBA" id="ARBA00000085"/>
    </source>
</evidence>
<evidence type="ECO:0000259" key="8">
    <source>
        <dbReference type="PROSITE" id="PS50109"/>
    </source>
</evidence>
<dbReference type="PROSITE" id="PS00108">
    <property type="entry name" value="PROTEIN_KINASE_ST"/>
    <property type="match status" value="1"/>
</dbReference>
<dbReference type="Pfam" id="PF00069">
    <property type="entry name" value="Pkinase"/>
    <property type="match status" value="1"/>
</dbReference>
<evidence type="ECO:0000256" key="4">
    <source>
        <dbReference type="ARBA" id="ARBA00022777"/>
    </source>
</evidence>
<keyword evidence="12" id="KW-1185">Reference proteome</keyword>
<dbReference type="PRINTS" id="PR00344">
    <property type="entry name" value="BCTRLSENSOR"/>
</dbReference>
<dbReference type="SMART" id="SM00091">
    <property type="entry name" value="PAS"/>
    <property type="match status" value="1"/>
</dbReference>
<proteinExistence type="predicted"/>
<dbReference type="EC" id="2.7.13.3" evidence="2"/>
<evidence type="ECO:0000313" key="12">
    <source>
        <dbReference type="Proteomes" id="UP001223520"/>
    </source>
</evidence>
<dbReference type="SMART" id="SM00065">
    <property type="entry name" value="GAF"/>
    <property type="match status" value="1"/>
</dbReference>
<dbReference type="SUPFAM" id="SSF55874">
    <property type="entry name" value="ATPase domain of HSP90 chaperone/DNA topoisomerase II/histidine kinase"/>
    <property type="match status" value="1"/>
</dbReference>
<comment type="catalytic activity">
    <reaction evidence="1">
        <text>ATP + protein L-histidine = ADP + protein N-phospho-L-histidine.</text>
        <dbReference type="EC" id="2.7.13.3"/>
    </reaction>
</comment>
<dbReference type="InterPro" id="IPR036097">
    <property type="entry name" value="HisK_dim/P_sf"/>
</dbReference>
<dbReference type="SUPFAM" id="SSF56112">
    <property type="entry name" value="Protein kinase-like (PK-like)"/>
    <property type="match status" value="1"/>
</dbReference>
<reference evidence="11 12" key="1">
    <citation type="journal article" date="2023" name="Limnol Oceanogr Lett">
        <title>Environmental adaptations by the intertidal Antarctic cyanobacterium Halotia branconii CENA392 as revealed using long-read genome sequencing.</title>
        <authorList>
            <person name="Dextro R.B."/>
            <person name="Delbaje E."/>
            <person name="Freitas P.N.N."/>
            <person name="Geraldes V."/>
            <person name="Pinto E."/>
            <person name="Long P.F."/>
            <person name="Fiore M.F."/>
        </authorList>
    </citation>
    <scope>NUCLEOTIDE SEQUENCE [LARGE SCALE GENOMIC DNA]</scope>
    <source>
        <strain evidence="11 12">CENA392</strain>
    </source>
</reference>
<evidence type="ECO:0000259" key="9">
    <source>
        <dbReference type="PROSITE" id="PS50112"/>
    </source>
</evidence>
<dbReference type="PROSITE" id="PS50112">
    <property type="entry name" value="PAS"/>
    <property type="match status" value="1"/>
</dbReference>
<feature type="domain" description="PAS" evidence="9">
    <location>
        <begin position="1519"/>
        <end position="1561"/>
    </location>
</feature>
<gene>
    <name evidence="11" type="ORF">QI031_15960</name>
</gene>
<evidence type="ECO:0000259" key="10">
    <source>
        <dbReference type="PROSITE" id="PS50113"/>
    </source>
</evidence>
<dbReference type="PROSITE" id="PS50011">
    <property type="entry name" value="PROTEIN_KINASE_DOM"/>
    <property type="match status" value="1"/>
</dbReference>
<dbReference type="RefSeq" id="WP_281480646.1">
    <property type="nucleotide sequence ID" value="NZ_CP124543.1"/>
</dbReference>
<dbReference type="InterPro" id="IPR027417">
    <property type="entry name" value="P-loop_NTPase"/>
</dbReference>
<dbReference type="InterPro" id="IPR000014">
    <property type="entry name" value="PAS"/>
</dbReference>
<dbReference type="CDD" id="cd00130">
    <property type="entry name" value="PAS"/>
    <property type="match status" value="1"/>
</dbReference>
<dbReference type="PROSITE" id="PS50113">
    <property type="entry name" value="PAC"/>
    <property type="match status" value="1"/>
</dbReference>
<dbReference type="SMART" id="SM00086">
    <property type="entry name" value="PAC"/>
    <property type="match status" value="1"/>
</dbReference>
<dbReference type="Gene3D" id="3.30.565.10">
    <property type="entry name" value="Histidine kinase-like ATPase, C-terminal domain"/>
    <property type="match status" value="1"/>
</dbReference>
<dbReference type="Pfam" id="PF01590">
    <property type="entry name" value="GAF"/>
    <property type="match status" value="1"/>
</dbReference>
<dbReference type="SUPFAM" id="SSF52540">
    <property type="entry name" value="P-loop containing nucleoside triphosphate hydrolases"/>
    <property type="match status" value="1"/>
</dbReference>
<dbReference type="GO" id="GO:0005524">
    <property type="term" value="F:ATP binding"/>
    <property type="evidence" value="ECO:0007669"/>
    <property type="project" value="InterPro"/>
</dbReference>
<organism evidence="11 12">
    <name type="scientific">Halotia branconii CENA392</name>
    <dbReference type="NCBI Taxonomy" id="1539056"/>
    <lineage>
        <taxon>Bacteria</taxon>
        <taxon>Bacillati</taxon>
        <taxon>Cyanobacteriota</taxon>
        <taxon>Cyanophyceae</taxon>
        <taxon>Nostocales</taxon>
        <taxon>Nodulariaceae</taxon>
        <taxon>Halotia</taxon>
    </lineage>
</organism>
<protein>
    <recommendedName>
        <fullName evidence="2">histidine kinase</fullName>
        <ecNumber evidence="2">2.7.13.3</ecNumber>
    </recommendedName>
</protein>
<evidence type="ECO:0000259" key="7">
    <source>
        <dbReference type="PROSITE" id="PS50011"/>
    </source>
</evidence>
<dbReference type="InterPro" id="IPR041664">
    <property type="entry name" value="AAA_16"/>
</dbReference>
<evidence type="ECO:0000256" key="5">
    <source>
        <dbReference type="ARBA" id="ARBA00023012"/>
    </source>
</evidence>
<dbReference type="InterPro" id="IPR003018">
    <property type="entry name" value="GAF"/>
</dbReference>
<dbReference type="Pfam" id="PF13191">
    <property type="entry name" value="AAA_16"/>
    <property type="match status" value="1"/>
</dbReference>
<dbReference type="EMBL" id="CP124543">
    <property type="protein sequence ID" value="WGV23321.1"/>
    <property type="molecule type" value="Genomic_DNA"/>
</dbReference>
<dbReference type="Gene3D" id="1.10.287.130">
    <property type="match status" value="1"/>
</dbReference>
<feature type="coiled-coil region" evidence="6">
    <location>
        <begin position="1633"/>
        <end position="1667"/>
    </location>
</feature>
<dbReference type="InterPro" id="IPR053159">
    <property type="entry name" value="Hybrid_Histidine_Kinase"/>
</dbReference>
<dbReference type="KEGG" id="hbq:QI031_15960"/>
<dbReference type="PROSITE" id="PS50109">
    <property type="entry name" value="HIS_KIN"/>
    <property type="match status" value="1"/>
</dbReference>
<dbReference type="Pfam" id="PF02518">
    <property type="entry name" value="HATPase_c"/>
    <property type="match status" value="1"/>
</dbReference>
<dbReference type="CDD" id="cd00082">
    <property type="entry name" value="HisKA"/>
    <property type="match status" value="1"/>
</dbReference>
<dbReference type="Gene3D" id="3.30.450.20">
    <property type="entry name" value="PAS domain"/>
    <property type="match status" value="1"/>
</dbReference>
<keyword evidence="6" id="KW-0175">Coiled coil</keyword>
<dbReference type="GO" id="GO:0009882">
    <property type="term" value="F:blue light photoreceptor activity"/>
    <property type="evidence" value="ECO:0007669"/>
    <property type="project" value="UniProtKB-ARBA"/>
</dbReference>
<evidence type="ECO:0000256" key="2">
    <source>
        <dbReference type="ARBA" id="ARBA00012438"/>
    </source>
</evidence>
<name>A0AAJ6P770_9CYAN</name>
<dbReference type="InterPro" id="IPR000700">
    <property type="entry name" value="PAS-assoc_C"/>
</dbReference>
<dbReference type="Pfam" id="PF00989">
    <property type="entry name" value="PAS"/>
    <property type="match status" value="1"/>
</dbReference>
<keyword evidence="4" id="KW-0418">Kinase</keyword>
<dbReference type="InterPro" id="IPR035965">
    <property type="entry name" value="PAS-like_dom_sf"/>
</dbReference>
<dbReference type="InterPro" id="IPR008271">
    <property type="entry name" value="Ser/Thr_kinase_AS"/>
</dbReference>
<evidence type="ECO:0000256" key="6">
    <source>
        <dbReference type="SAM" id="Coils"/>
    </source>
</evidence>
<dbReference type="SMART" id="SM00220">
    <property type="entry name" value="S_TKc"/>
    <property type="match status" value="1"/>
</dbReference>
<evidence type="ECO:0000256" key="3">
    <source>
        <dbReference type="ARBA" id="ARBA00022553"/>
    </source>
</evidence>
<feature type="domain" description="Protein kinase" evidence="7">
    <location>
        <begin position="14"/>
        <end position="273"/>
    </location>
</feature>
<dbReference type="InterPro" id="IPR003594">
    <property type="entry name" value="HATPase_dom"/>
</dbReference>
<feature type="domain" description="PAC" evidence="10">
    <location>
        <begin position="1590"/>
        <end position="1642"/>
    </location>
</feature>
<dbReference type="InterPro" id="IPR011009">
    <property type="entry name" value="Kinase-like_dom_sf"/>
</dbReference>
<dbReference type="Proteomes" id="UP001223520">
    <property type="component" value="Chromosome"/>
</dbReference>
<dbReference type="InterPro" id="IPR000719">
    <property type="entry name" value="Prot_kinase_dom"/>
</dbReference>
<dbReference type="SUPFAM" id="SSF47384">
    <property type="entry name" value="Homodimeric domain of signal transducing histidine kinase"/>
    <property type="match status" value="1"/>
</dbReference>
<dbReference type="SUPFAM" id="SSF55781">
    <property type="entry name" value="GAF domain-like"/>
    <property type="match status" value="1"/>
</dbReference>
<keyword evidence="3" id="KW-0597">Phosphoprotein</keyword>
<dbReference type="PANTHER" id="PTHR43642:SF1">
    <property type="entry name" value="HYBRID SIGNAL TRANSDUCTION HISTIDINE KINASE G"/>
    <property type="match status" value="1"/>
</dbReference>
<dbReference type="Gene3D" id="3.30.450.40">
    <property type="match status" value="1"/>
</dbReference>
<dbReference type="Gene3D" id="3.40.50.300">
    <property type="entry name" value="P-loop containing nucleotide triphosphate hydrolases"/>
    <property type="match status" value="1"/>
</dbReference>
<sequence>MTSTTHQFPEISGYTITEQIYLGSRTAVYRAVQDKQQLPVVIKVLQREYPTFGELVQFRNQYAIAKNLPIAGIIPPLSLEQFGNGYALVMADWGGISLEKYIQQQLDLTQKLAIAIQLADILHELYSCRVIHKDIKPANILIHPESQQVKLIDFSIASLLPKETQEIQNPNVLEGTLAYLAPEQTGRMNRGIDYRSDFYAFGVTLYQLFTNCLPFITDDPLELVHCHIAKIATPVDQVNTDVPKMLGAIVAKLMAKNAEDRYQSALGIKHDLQFGLNQWKQTGSITEFALGQRDLCDRLLIPEKLYGREAEVQALLDAFERVATGASELMLVAGFSGIGKTAVINEVHKPILKQRGYFIKGKFDQFNRNIPFSAFVQAFRDLIGQLLSESDTQLQTWKTQILAALGENAQVIIELIPELKRIIGNQPPAPELSGTAAQNRFNLLFQRFIRVFTTTEHPLVMFLDDLQWADSASLNLIQVLMSEVKTGCLLLLGAYRDNEVFAAHPLMLTLNGMEKAGATIHTITLQTLNFTSLNHLIADTLHAESELVKPLTELVIQKTQGNPFFATQFLKALHQEQLITFDRNAGHWQCDIVQVRDAALTDDVVEFMALQLQKLPESTQEILKLAACVGAQFDLETLAIVSEQFQTEVATTLWKALQEGLILPQSELYKFYLGEAQTTENQPNETLNYKFLHDRIQQAAYSLIPDDQKQVTHLTIGKLLLKNSNPSFQDSHLFEIVHQLNCGISLITELDQRYQYAQLNLQAGYKAKDSTAYNAALDYCNTGIQFLPTDSWDKNYNLTRYIYELAAEVALLSCNFEQMDTLIQIVLKNTNNLLEQVKIYEIKLQAYQVQNQQMQAIKIGREILQKLGVILPESITLSDIQQQVQHTLTQLSNYTFEDLINLPITQNATATAAGRIMTSLVPSIHQANPLLFPIIACEEVNLSLQYGNSPFSAPGYADFGIIVNSVLNQIEVGYRFGQLALQLMEKFNQSSVLSMVLFKVAAFNQSNQQNIRNAISLLNKSYQVSIETGDSVHALVSTSFRLFYSYLSGEKSLPDLLEEVEVYQSKFATSQHFLSWVHIIRSSIHNFIELSDNPDCLGSIDTENKQLSILLTENDELALHLFYLSKLILSYSFGCFETAIQIADRGVQYLKAGTSMPSAPAYYYYDSLTRLKLYSNLQPSSEEELLSKVDSNQKNLLVYVNAAPMNYQHKYYLVEAVRLHGLGKRVEALEFFDRAIAGAKANGYIQEEALANELAAKFYLDWGKEKVASGYMQEAYYCYSRWGAKAKIHDLEQRYPKLLRPILQQAEVSSGILNTVITISPLTASISSNSHKSSNNTTINQALDFAAILKASQALSSTIELDRLLNQLTQIILQNSGGDRCALILPDETGEWEVRAIATPEDTKLCAEPLANNPNLPVKFIQYVKNTQEIVVINELKTDLPVIDDYLRQRQPKSLLCLPLLNQGQLIGILYLKNHFTVGAFTRERVEVLNFLCTQAAISLKNAQLYQQEQRKSHEIAQKEAEYRSIFENVNDGLSIVDLTTGKAVAVNPTMCQMHGYTLEEWSTVQPGDFIHESCLHEFANFIEVLNRGEEFYTQALDVSKDGHIFDVEVKAVPFMYQGKIHALSIVRDISDRKQAENALRQKSQELEQALIQLQNTQLQVVQSEKMASLGNLVAGVAHEINNPIGFLNGSINNAKEYVQDLLKHLEMYQEQQPPNDLVQESAEEIDLEFLSSDLPKLLDAMKGATNRIKSISTSLRTFSRADTDHKVSANLHEGLDSTLLILKYRLKANEHRPAIEVTNDYGDLPTIECFPGQLNQVFMNILANAIDMFDEMAQTQSFKELEANPQKITIRTSIESNQVHIRIRDNGKGMSDDVQAKIFDHLFTTKEVGKGTGLGLAIARQIVVEKHSGSLNVWSELGQGTEFCISLPIGSA</sequence>
<dbReference type="InterPro" id="IPR005467">
    <property type="entry name" value="His_kinase_dom"/>
</dbReference>
<dbReference type="InterPro" id="IPR003661">
    <property type="entry name" value="HisK_dim/P_dom"/>
</dbReference>
<dbReference type="NCBIfam" id="TIGR00229">
    <property type="entry name" value="sensory_box"/>
    <property type="match status" value="1"/>
</dbReference>
<evidence type="ECO:0000313" key="11">
    <source>
        <dbReference type="EMBL" id="WGV23321.1"/>
    </source>
</evidence>
<dbReference type="GO" id="GO:0006355">
    <property type="term" value="P:regulation of DNA-templated transcription"/>
    <property type="evidence" value="ECO:0007669"/>
    <property type="project" value="InterPro"/>
</dbReference>
<dbReference type="Gene3D" id="1.10.510.10">
    <property type="entry name" value="Transferase(Phosphotransferase) domain 1"/>
    <property type="match status" value="1"/>
</dbReference>
<dbReference type="InterPro" id="IPR001610">
    <property type="entry name" value="PAC"/>
</dbReference>